<sequence length="352" mass="40412">MKKFLVLTTVNPPSDPVKKFASLQDWNVVVVADKKTPIGWKAKNTHFISVAHQKHLSFKIAKVLPWNSYARKNIGYLYAMQNGADVIAEADDDNEPIENWGEIPDLNERWFIKGNDFFNVYSLFTNLKIWPRGFPLQDINKNGSFEFFENNADVGVWQFLVDNDSDVDAIYRLIDNSPVRFSKSITLSTTSAEIKNYNLSFTNRISFVSRKAVVLDRGVVCPFNSQNTIFFKKCFPIMYLPCYATMRSTDIFRSLIAQPILWASGMHLGFSGPTAVHERNIHDYMEDFFSELPVYTHSHKIVEIVMENVTSGDTLTNNLISAYKALVKNRIFPKGEMKVLESWVEDLNKFDK</sequence>
<dbReference type="InterPro" id="IPR005049">
    <property type="entry name" value="STL-like"/>
</dbReference>
<evidence type="ECO:0000313" key="1">
    <source>
        <dbReference type="EMBL" id="KKR39757.1"/>
    </source>
</evidence>
<dbReference type="Proteomes" id="UP000034687">
    <property type="component" value="Unassembled WGS sequence"/>
</dbReference>
<dbReference type="Pfam" id="PF03385">
    <property type="entry name" value="STELLO"/>
    <property type="match status" value="1"/>
</dbReference>
<comment type="caution">
    <text evidence="1">The sequence shown here is derived from an EMBL/GenBank/DDBJ whole genome shotgun (WGS) entry which is preliminary data.</text>
</comment>
<dbReference type="AlphaFoldDB" id="A0A0G0TPJ0"/>
<dbReference type="PATRIC" id="fig|1618575.3.peg.33"/>
<proteinExistence type="predicted"/>
<dbReference type="PANTHER" id="PTHR31362:SF0">
    <property type="entry name" value="EXOSTOSIN DOMAIN-CONTAINING PROTEIN-RELATED"/>
    <property type="match status" value="1"/>
</dbReference>
<reference evidence="1 2" key="1">
    <citation type="journal article" date="2015" name="Nature">
        <title>rRNA introns, odd ribosomes, and small enigmatic genomes across a large radiation of phyla.</title>
        <authorList>
            <person name="Brown C.T."/>
            <person name="Hug L.A."/>
            <person name="Thomas B.C."/>
            <person name="Sharon I."/>
            <person name="Castelle C.J."/>
            <person name="Singh A."/>
            <person name="Wilkins M.J."/>
            <person name="Williams K.H."/>
            <person name="Banfield J.F."/>
        </authorList>
    </citation>
    <scope>NUCLEOTIDE SEQUENCE [LARGE SCALE GENOMIC DNA]</scope>
</reference>
<gene>
    <name evidence="1" type="ORF">UT72_C0002G0011</name>
</gene>
<dbReference type="EMBL" id="LBXW01000002">
    <property type="protein sequence ID" value="KKR39757.1"/>
    <property type="molecule type" value="Genomic_DNA"/>
</dbReference>
<dbReference type="PANTHER" id="PTHR31362">
    <property type="entry name" value="GLYCOSYLTRANSFERASE STELLO1-RELATED"/>
    <property type="match status" value="1"/>
</dbReference>
<evidence type="ECO:0000313" key="2">
    <source>
        <dbReference type="Proteomes" id="UP000034687"/>
    </source>
</evidence>
<protein>
    <recommendedName>
        <fullName evidence="3">DUF288 domain-containing protein</fullName>
    </recommendedName>
</protein>
<organism evidence="1 2">
    <name type="scientific">Candidatus Woesebacteria bacterium GW2011_GWB1_40_101</name>
    <dbReference type="NCBI Taxonomy" id="1618575"/>
    <lineage>
        <taxon>Bacteria</taxon>
        <taxon>Candidatus Woeseibacteriota</taxon>
    </lineage>
</organism>
<evidence type="ECO:0008006" key="3">
    <source>
        <dbReference type="Google" id="ProtNLM"/>
    </source>
</evidence>
<name>A0A0G0TPJ0_9BACT</name>
<accession>A0A0G0TPJ0</accession>